<evidence type="ECO:0000313" key="3">
    <source>
        <dbReference type="Proteomes" id="UP000194137"/>
    </source>
</evidence>
<feature type="compositionally biased region" description="Pro residues" evidence="1">
    <location>
        <begin position="128"/>
        <end position="141"/>
    </location>
</feature>
<evidence type="ECO:0000256" key="1">
    <source>
        <dbReference type="SAM" id="MobiDB-lite"/>
    </source>
</evidence>
<dbReference type="Proteomes" id="UP000194137">
    <property type="component" value="Chromosome"/>
</dbReference>
<keyword evidence="3" id="KW-1185">Reference proteome</keyword>
<feature type="region of interest" description="Disordered" evidence="1">
    <location>
        <begin position="73"/>
        <end position="167"/>
    </location>
</feature>
<organism evidence="2 3">
    <name type="scientific">Pseudorhodoplanes sinuspersici</name>
    <dbReference type="NCBI Taxonomy" id="1235591"/>
    <lineage>
        <taxon>Bacteria</taxon>
        <taxon>Pseudomonadati</taxon>
        <taxon>Pseudomonadota</taxon>
        <taxon>Alphaproteobacteria</taxon>
        <taxon>Hyphomicrobiales</taxon>
        <taxon>Pseudorhodoplanes</taxon>
    </lineage>
</organism>
<dbReference type="EMBL" id="CP021112">
    <property type="protein sequence ID" value="ARQ01292.1"/>
    <property type="molecule type" value="Genomic_DNA"/>
</dbReference>
<name>A0A1W6ZVA2_9HYPH</name>
<evidence type="ECO:0000313" key="2">
    <source>
        <dbReference type="EMBL" id="ARQ01292.1"/>
    </source>
</evidence>
<sequence>MRGLLVALCVTSFCTGDLARADHQPAFVVPGRSNVPVPINGMNAAWGIVNGDIGLYRPGAVPVTVLPSPYVPPLQPDPPVHYRPARPYYPTMGRQPYVGRLEVEPSPNQPPPKPAKSFSRSWSAESPDVPPTQYPPSPPMMVSPEVNFGEPWGGNVPPRPPRPPHRR</sequence>
<protein>
    <submittedName>
        <fullName evidence="2">Uncharacterized protein</fullName>
    </submittedName>
</protein>
<dbReference type="RefSeq" id="WP_086089687.1">
    <property type="nucleotide sequence ID" value="NZ_CP021112.1"/>
</dbReference>
<reference evidence="2 3" key="1">
    <citation type="submission" date="2017-05" db="EMBL/GenBank/DDBJ databases">
        <title>Full genome sequence of Pseudorhodoplanes sinuspersici.</title>
        <authorList>
            <person name="Dastgheib S.M.M."/>
            <person name="Shavandi M."/>
            <person name="Tirandaz H."/>
        </authorList>
    </citation>
    <scope>NUCLEOTIDE SEQUENCE [LARGE SCALE GENOMIC DNA]</scope>
    <source>
        <strain evidence="2 3">RIPI110</strain>
    </source>
</reference>
<accession>A0A1W6ZVA2</accession>
<proteinExistence type="predicted"/>
<dbReference type="AlphaFoldDB" id="A0A1W6ZVA2"/>
<dbReference type="KEGG" id="psin:CAK95_20975"/>
<gene>
    <name evidence="2" type="ORF">CAK95_20975</name>
</gene>
<dbReference type="OrthoDB" id="7960044at2"/>